<dbReference type="Gene3D" id="3.40.50.2000">
    <property type="entry name" value="Glycogen Phosphorylase B"/>
    <property type="match status" value="1"/>
</dbReference>
<dbReference type="AlphaFoldDB" id="A0A445MUI7"/>
<dbReference type="Pfam" id="PF00534">
    <property type="entry name" value="Glycos_transf_1"/>
    <property type="match status" value="1"/>
</dbReference>
<dbReference type="GO" id="GO:0016757">
    <property type="term" value="F:glycosyltransferase activity"/>
    <property type="evidence" value="ECO:0007669"/>
    <property type="project" value="InterPro"/>
</dbReference>
<organism evidence="2">
    <name type="scientific">uncultured Desulfobacterium sp</name>
    <dbReference type="NCBI Taxonomy" id="201089"/>
    <lineage>
        <taxon>Bacteria</taxon>
        <taxon>Pseudomonadati</taxon>
        <taxon>Thermodesulfobacteriota</taxon>
        <taxon>Desulfobacteria</taxon>
        <taxon>Desulfobacterales</taxon>
        <taxon>Desulfobacteriaceae</taxon>
        <taxon>Desulfobacterium</taxon>
        <taxon>environmental samples</taxon>
    </lineage>
</organism>
<dbReference type="EMBL" id="OJIN01000081">
    <property type="protein sequence ID" value="SPD73167.1"/>
    <property type="molecule type" value="Genomic_DNA"/>
</dbReference>
<accession>A0A445MUI7</accession>
<evidence type="ECO:0000259" key="1">
    <source>
        <dbReference type="Pfam" id="PF00534"/>
    </source>
</evidence>
<sequence>MKRLRVLISAHEFSPAQGSECAVGWNISTRLANFHTVTVLCADGAPLWHNSYRDAVIRNFLQHGKIAGLEVVFVPQPPIAIRCAYINRKFMGITRGIGWQLLYYLGLDAWHRAAFLKVAELGLDNFDLMHQLTPISFLRPGYLWTFEKPFFWGPLGGMFKVPSAFANLGGFNSLIFESVRSFNIERQVRSDSFRKIVQKAKRIWTITNDERCIVNAMSEGKAVPMIDTAPPKETVGRVRHYDGTVPLRLCWSGRHEPRKALPLLLYALAALPERQKVFLDVLGQGPETQKWKEMANKLGLTNINWHGRLPYHEALKTMGKSDAFVHTSYREAASMVVLEALGWGMPVICHDACGMAVAVNSTCGIKVPFVNPESSINGFRKALEQLLHNPQKVEQLSKGALRRASELSWDAKVKEILEGYSSLVAS</sequence>
<keyword evidence="2" id="KW-0808">Transferase</keyword>
<proteinExistence type="predicted"/>
<reference evidence="2" key="1">
    <citation type="submission" date="2018-01" db="EMBL/GenBank/DDBJ databases">
        <authorList>
            <person name="Regsiter A."/>
            <person name="William W."/>
        </authorList>
    </citation>
    <scope>NUCLEOTIDE SEQUENCE</scope>
    <source>
        <strain evidence="2">TRIP AH-1</strain>
    </source>
</reference>
<gene>
    <name evidence="2" type="ORF">PITCH_A1710016</name>
</gene>
<evidence type="ECO:0000313" key="2">
    <source>
        <dbReference type="EMBL" id="SPD73167.1"/>
    </source>
</evidence>
<dbReference type="InterPro" id="IPR001296">
    <property type="entry name" value="Glyco_trans_1"/>
</dbReference>
<protein>
    <submittedName>
        <fullName evidence="2">Putative Glycosyl transferase group 1</fullName>
    </submittedName>
</protein>
<feature type="domain" description="Glycosyl transferase family 1" evidence="1">
    <location>
        <begin position="250"/>
        <end position="400"/>
    </location>
</feature>
<dbReference type="SUPFAM" id="SSF53756">
    <property type="entry name" value="UDP-Glycosyltransferase/glycogen phosphorylase"/>
    <property type="match status" value="1"/>
</dbReference>
<name>A0A445MUI7_9BACT</name>
<dbReference type="PANTHER" id="PTHR12526">
    <property type="entry name" value="GLYCOSYLTRANSFERASE"/>
    <property type="match status" value="1"/>
</dbReference>
<dbReference type="CDD" id="cd03801">
    <property type="entry name" value="GT4_PimA-like"/>
    <property type="match status" value="1"/>
</dbReference>